<reference evidence="1" key="1">
    <citation type="submission" date="2021-01" db="EMBL/GenBank/DDBJ databases">
        <authorList>
            <person name="Corre E."/>
            <person name="Pelletier E."/>
            <person name="Niang G."/>
            <person name="Scheremetjew M."/>
            <person name="Finn R."/>
            <person name="Kale V."/>
            <person name="Holt S."/>
            <person name="Cochrane G."/>
            <person name="Meng A."/>
            <person name="Brown T."/>
            <person name="Cohen L."/>
        </authorList>
    </citation>
    <scope>NUCLEOTIDE SEQUENCE</scope>
    <source>
        <strain evidence="1">OF101</strain>
    </source>
</reference>
<dbReference type="AlphaFoldDB" id="A0A7S1MQS0"/>
<gene>
    <name evidence="1" type="ORF">ACAT0790_LOCUS25467</name>
</gene>
<dbReference type="EMBL" id="HBGE01042156">
    <property type="protein sequence ID" value="CAD9137920.1"/>
    <property type="molecule type" value="Transcribed_RNA"/>
</dbReference>
<sequence>MLQYVYTGALLDSYDYAAMLVLADKYELVGLAQDCAAALLRSMCVDNAVTVMRTVKPYSDRMHLQPLWAGMRNVFWECLADDKVFDECVDSL</sequence>
<protein>
    <recommendedName>
        <fullName evidence="2">BTB domain-containing protein</fullName>
    </recommendedName>
</protein>
<accession>A0A7S1MQS0</accession>
<evidence type="ECO:0000313" key="1">
    <source>
        <dbReference type="EMBL" id="CAD9137920.1"/>
    </source>
</evidence>
<organism evidence="1">
    <name type="scientific">Alexandrium catenella</name>
    <name type="common">Red tide dinoflagellate</name>
    <name type="synonym">Gonyaulax catenella</name>
    <dbReference type="NCBI Taxonomy" id="2925"/>
    <lineage>
        <taxon>Eukaryota</taxon>
        <taxon>Sar</taxon>
        <taxon>Alveolata</taxon>
        <taxon>Dinophyceae</taxon>
        <taxon>Gonyaulacales</taxon>
        <taxon>Pyrocystaceae</taxon>
        <taxon>Alexandrium</taxon>
    </lineage>
</organism>
<dbReference type="Gene3D" id="3.30.710.10">
    <property type="entry name" value="Potassium Channel Kv1.1, Chain A"/>
    <property type="match status" value="1"/>
</dbReference>
<name>A0A7S1MQS0_ALECA</name>
<dbReference type="InterPro" id="IPR011333">
    <property type="entry name" value="SKP1/BTB/POZ_sf"/>
</dbReference>
<proteinExistence type="predicted"/>
<evidence type="ECO:0008006" key="2">
    <source>
        <dbReference type="Google" id="ProtNLM"/>
    </source>
</evidence>